<keyword evidence="3 6" id="KW-0547">Nucleotide-binding</keyword>
<dbReference type="SUPFAM" id="SSF56024">
    <property type="entry name" value="Phospholipase D/nuclease"/>
    <property type="match status" value="2"/>
</dbReference>
<reference evidence="13 14" key="1">
    <citation type="submission" date="2022-08" db="EMBL/GenBank/DDBJ databases">
        <title>Aerococcaceae sp. nov isolated from spoiled eye mask.</title>
        <authorList>
            <person name="Zhou G."/>
            <person name="Xie X.-B."/>
            <person name="Shi Q.-S."/>
            <person name="Wang Y.-S."/>
            <person name="Wen X."/>
            <person name="Peng H."/>
            <person name="Yang X.-J."/>
            <person name="Tao H.-B."/>
            <person name="Huang X.-M."/>
        </authorList>
    </citation>
    <scope>NUCLEOTIDE SEQUENCE [LARGE SCALE GENOMIC DNA]</scope>
    <source>
        <strain evidence="14">DM20194951</strain>
    </source>
</reference>
<dbReference type="PIRSF" id="PIRSF015589">
    <property type="entry name" value="PP_kinase"/>
    <property type="match status" value="1"/>
</dbReference>
<comment type="similarity">
    <text evidence="6 7">Belongs to the polyphosphate kinase 1 (PPK1) family.</text>
</comment>
<accession>A0ABY5P278</accession>
<dbReference type="NCBIfam" id="NF003921">
    <property type="entry name" value="PRK05443.2-2"/>
    <property type="match status" value="1"/>
</dbReference>
<comment type="catalytic activity">
    <reaction evidence="6 7">
        <text>[phosphate](n) + ATP = [phosphate](n+1) + ADP</text>
        <dbReference type="Rhea" id="RHEA:19573"/>
        <dbReference type="Rhea" id="RHEA-COMP:9859"/>
        <dbReference type="Rhea" id="RHEA-COMP:14280"/>
        <dbReference type="ChEBI" id="CHEBI:16838"/>
        <dbReference type="ChEBI" id="CHEBI:30616"/>
        <dbReference type="ChEBI" id="CHEBI:456216"/>
        <dbReference type="EC" id="2.7.4.1"/>
    </reaction>
</comment>
<keyword evidence="6" id="KW-0460">Magnesium</keyword>
<feature type="binding site" evidence="6">
    <location>
        <position position="73"/>
    </location>
    <ligand>
        <name>ATP</name>
        <dbReference type="ChEBI" id="CHEBI:30616"/>
    </ligand>
</feature>
<proteinExistence type="inferred from homology"/>
<name>A0ABY5P278_9LACT</name>
<feature type="domain" description="Polyphosphate kinase C-terminal" evidence="12">
    <location>
        <begin position="358"/>
        <end position="522"/>
    </location>
</feature>
<comment type="PTM">
    <text evidence="6 7">An intermediate of this reaction is the autophosphorylated ppk in which a phosphate is covalently linked to a histidine residue through a N-P bond.</text>
</comment>
<evidence type="ECO:0000313" key="14">
    <source>
        <dbReference type="Proteomes" id="UP001315967"/>
    </source>
</evidence>
<dbReference type="NCBIfam" id="TIGR03705">
    <property type="entry name" value="poly_P_kin"/>
    <property type="match status" value="1"/>
</dbReference>
<dbReference type="Gene3D" id="3.30.1840.10">
    <property type="entry name" value="Polyphosphate kinase middle domain"/>
    <property type="match status" value="1"/>
</dbReference>
<feature type="region of interest" description="Disordered" evidence="8">
    <location>
        <begin position="1"/>
        <end position="30"/>
    </location>
</feature>
<evidence type="ECO:0000313" key="13">
    <source>
        <dbReference type="EMBL" id="UUX32822.1"/>
    </source>
</evidence>
<dbReference type="Pfam" id="PF02503">
    <property type="entry name" value="PP_kinase"/>
    <property type="match status" value="1"/>
</dbReference>
<keyword evidence="14" id="KW-1185">Reference proteome</keyword>
<feature type="active site" description="Phosphohistidine intermediate" evidence="6">
    <location>
        <position position="461"/>
    </location>
</feature>
<feature type="compositionally biased region" description="Basic and acidic residues" evidence="8">
    <location>
        <begin position="8"/>
        <end position="21"/>
    </location>
</feature>
<dbReference type="EMBL" id="CP102453">
    <property type="protein sequence ID" value="UUX32822.1"/>
    <property type="molecule type" value="Genomic_DNA"/>
</dbReference>
<evidence type="ECO:0000256" key="8">
    <source>
        <dbReference type="SAM" id="MobiDB-lite"/>
    </source>
</evidence>
<dbReference type="InterPro" id="IPR003414">
    <property type="entry name" value="PP_kinase"/>
</dbReference>
<comment type="cofactor">
    <cofactor evidence="6">
        <name>Mg(2+)</name>
        <dbReference type="ChEBI" id="CHEBI:18420"/>
    </cofactor>
</comment>
<evidence type="ECO:0000256" key="4">
    <source>
        <dbReference type="ARBA" id="ARBA00022777"/>
    </source>
</evidence>
<feature type="binding site" evidence="6">
    <location>
        <position position="590"/>
    </location>
    <ligand>
        <name>ATP</name>
        <dbReference type="ChEBI" id="CHEBI:30616"/>
    </ligand>
</feature>
<feature type="region of interest" description="Disordered" evidence="8">
    <location>
        <begin position="718"/>
        <end position="742"/>
    </location>
</feature>
<protein>
    <recommendedName>
        <fullName evidence="6 7">Polyphosphate kinase</fullName>
        <ecNumber evidence="6 7">2.7.4.1</ecNumber>
    </recommendedName>
    <alternativeName>
        <fullName evidence="6">ATP-polyphosphate phosphotransferase</fullName>
    </alternativeName>
    <alternativeName>
        <fullName evidence="6">Polyphosphoric acid kinase</fullName>
    </alternativeName>
</protein>
<keyword evidence="6" id="KW-0479">Metal-binding</keyword>
<dbReference type="CDD" id="cd09165">
    <property type="entry name" value="PLDc_PaPPK1_C1_like"/>
    <property type="match status" value="1"/>
</dbReference>
<dbReference type="Pfam" id="PF13090">
    <property type="entry name" value="PP_kinase_C"/>
    <property type="match status" value="1"/>
</dbReference>
<evidence type="ECO:0000256" key="3">
    <source>
        <dbReference type="ARBA" id="ARBA00022741"/>
    </source>
</evidence>
<dbReference type="Proteomes" id="UP001315967">
    <property type="component" value="Chromosome"/>
</dbReference>
<dbReference type="InterPro" id="IPR025200">
    <property type="entry name" value="PPK_C_dom2"/>
</dbReference>
<feature type="binding site" evidence="6">
    <location>
        <position position="618"/>
    </location>
    <ligand>
        <name>ATP</name>
        <dbReference type="ChEBI" id="CHEBI:30616"/>
    </ligand>
</feature>
<dbReference type="Pfam" id="PF17941">
    <property type="entry name" value="PP_kinase_C_1"/>
    <property type="match status" value="1"/>
</dbReference>
<keyword evidence="4 6" id="KW-0418">Kinase</keyword>
<dbReference type="InterPro" id="IPR024953">
    <property type="entry name" value="PP_kinase_middle"/>
</dbReference>
<comment type="function">
    <text evidence="6 7">Catalyzes the reversible transfer of the terminal phosphate of ATP to form a long-chain polyphosphate (polyP).</text>
</comment>
<dbReference type="PANTHER" id="PTHR30218:SF0">
    <property type="entry name" value="POLYPHOSPHATE KINASE"/>
    <property type="match status" value="1"/>
</dbReference>
<keyword evidence="2 6" id="KW-0808">Transferase</keyword>
<dbReference type="InterPro" id="IPR036832">
    <property type="entry name" value="PPK_N_dom_sf"/>
</dbReference>
<evidence type="ECO:0000256" key="7">
    <source>
        <dbReference type="RuleBase" id="RU003800"/>
    </source>
</evidence>
<feature type="domain" description="Polyphosphate kinase middle" evidence="9">
    <location>
        <begin position="151"/>
        <end position="329"/>
    </location>
</feature>
<dbReference type="NCBIfam" id="NF003920">
    <property type="entry name" value="PRK05443.2-1"/>
    <property type="match status" value="1"/>
</dbReference>
<keyword evidence="1 6" id="KW-0597">Phosphoprotein</keyword>
<feature type="binding site" evidence="6">
    <location>
        <position position="401"/>
    </location>
    <ligand>
        <name>Mg(2+)</name>
        <dbReference type="ChEBI" id="CHEBI:18420"/>
    </ligand>
</feature>
<evidence type="ECO:0000259" key="9">
    <source>
        <dbReference type="Pfam" id="PF02503"/>
    </source>
</evidence>
<evidence type="ECO:0000259" key="12">
    <source>
        <dbReference type="Pfam" id="PF17941"/>
    </source>
</evidence>
<dbReference type="HAMAP" id="MF_00347">
    <property type="entry name" value="Polyphosphate_kinase"/>
    <property type="match status" value="1"/>
</dbReference>
<dbReference type="GO" id="GO:0008976">
    <property type="term" value="F:polyphosphate kinase activity"/>
    <property type="evidence" value="ECO:0007669"/>
    <property type="project" value="UniProtKB-EC"/>
</dbReference>
<sequence length="757" mass="87521">MANKNKKVKSEKPLKKSFTHEDVEETDPLDHPENYFNRELSWLDFNYRVIDEANDLDNPFLEQLNFIAIGSSNLDEFFMVRVAGVYDQYLAGVEISENKTYMSPKTLLKEIQKSNQRNITEQYRRYHELIHYLPNYGYQIKRMAALNEEEVQSVKEYFDQMILPTLSPIGIDAYKAFPHLINKAINIMVVLEKDGATFRALVPVPPLLDRYKILIGSNQQTIVFTEDIMIHFIDSIFEGYTVTEAFPFRITRNADFNIREEGASDLLAVIEDYVKQRRNGMAIRLEIDSSYGLNSDSETINFLCDELELELTNVYHIDGPLDLTYLFNLIDLVGEKNPQALYKPFEGFLNPKHLGLDLFESIKEKDLFFHHPYDSFQPVVSFIETAAEDPRTIAIKQTLYRVSKNSPIIAALKRAAENGKEVTVLVELKARFDEENNVFWARELEEAGCHVLYGMSDLKTHSKITLIIQKEDDKIQRYVHLGTGNYNEKTAKQYTDMGIMSKDEELTDDASKFFNYLSGYAQRPEYKHLHVSPFEIRDSLLDYIEEEINFHQEFGNGRIIAKMNSLTDKTIIKKLYEASQAGVEIDLIIRGICCLKPGVPGLSETIRVRSIVGRLLEHSRVYYFNRNNERHLFLSSADMMTRNMIQRVEIEFPILDQTIEARIIDILQMQLDDTLKARELQPSGDYTRPDRELVKLNSQEAMIKDAQQRTEALKLEQAATATKDSQQKATTPTATADVEPAPTKESWFARLLRWFKQ</sequence>
<dbReference type="SUPFAM" id="SSF143724">
    <property type="entry name" value="PHP14-like"/>
    <property type="match status" value="1"/>
</dbReference>
<organism evidence="13 14">
    <name type="scientific">Fundicoccus culcitae</name>
    <dbReference type="NCBI Taxonomy" id="2969821"/>
    <lineage>
        <taxon>Bacteria</taxon>
        <taxon>Bacillati</taxon>
        <taxon>Bacillota</taxon>
        <taxon>Bacilli</taxon>
        <taxon>Lactobacillales</taxon>
        <taxon>Aerococcaceae</taxon>
        <taxon>Fundicoccus</taxon>
    </lineage>
</organism>
<dbReference type="SUPFAM" id="SSF140356">
    <property type="entry name" value="PPK N-terminal domain-like"/>
    <property type="match status" value="1"/>
</dbReference>
<dbReference type="InterPro" id="IPR036830">
    <property type="entry name" value="PP_kinase_middle_dom_sf"/>
</dbReference>
<dbReference type="Gene3D" id="1.20.58.310">
    <property type="entry name" value="Polyphosphate kinase N-terminal domain"/>
    <property type="match status" value="1"/>
</dbReference>
<dbReference type="InterPro" id="IPR025198">
    <property type="entry name" value="PPK_N_dom"/>
</dbReference>
<evidence type="ECO:0000256" key="2">
    <source>
        <dbReference type="ARBA" id="ARBA00022679"/>
    </source>
</evidence>
<dbReference type="Pfam" id="PF13089">
    <property type="entry name" value="PP_kinase_N"/>
    <property type="match status" value="1"/>
</dbReference>
<evidence type="ECO:0000259" key="10">
    <source>
        <dbReference type="Pfam" id="PF13089"/>
    </source>
</evidence>
<feature type="binding site" evidence="6">
    <location>
        <position position="431"/>
    </location>
    <ligand>
        <name>Mg(2+)</name>
        <dbReference type="ChEBI" id="CHEBI:18420"/>
    </ligand>
</feature>
<evidence type="ECO:0000256" key="6">
    <source>
        <dbReference type="HAMAP-Rule" id="MF_00347"/>
    </source>
</evidence>
<feature type="binding site" evidence="6">
    <location>
        <position position="494"/>
    </location>
    <ligand>
        <name>ATP</name>
        <dbReference type="ChEBI" id="CHEBI:30616"/>
    </ligand>
</feature>
<gene>
    <name evidence="6" type="primary">ppk</name>
    <name evidence="13" type="ORF">NRE15_07785</name>
</gene>
<feature type="domain" description="Polyphosphate kinase N-terminal" evidence="10">
    <location>
        <begin position="35"/>
        <end position="137"/>
    </location>
</feature>
<dbReference type="CDD" id="cd09168">
    <property type="entry name" value="PLDc_PaPPK1_C2_like"/>
    <property type="match status" value="1"/>
</dbReference>
<evidence type="ECO:0000256" key="5">
    <source>
        <dbReference type="ARBA" id="ARBA00022840"/>
    </source>
</evidence>
<dbReference type="NCBIfam" id="NF003917">
    <property type="entry name" value="PRK05443.1-1"/>
    <property type="match status" value="1"/>
</dbReference>
<dbReference type="Gene3D" id="3.30.870.10">
    <property type="entry name" value="Endonuclease Chain A"/>
    <property type="match status" value="2"/>
</dbReference>
<evidence type="ECO:0000259" key="11">
    <source>
        <dbReference type="Pfam" id="PF13090"/>
    </source>
</evidence>
<dbReference type="InterPro" id="IPR041108">
    <property type="entry name" value="PP_kinase_C_1"/>
</dbReference>
<dbReference type="PANTHER" id="PTHR30218">
    <property type="entry name" value="POLYPHOSPHATE KINASE"/>
    <property type="match status" value="1"/>
</dbReference>
<dbReference type="NCBIfam" id="NF003918">
    <property type="entry name" value="PRK05443.1-2"/>
    <property type="match status" value="1"/>
</dbReference>
<dbReference type="EC" id="2.7.4.1" evidence="6 7"/>
<feature type="domain" description="Polyphosphate kinase C-terminal" evidence="11">
    <location>
        <begin position="529"/>
        <end position="699"/>
    </location>
</feature>
<feature type="compositionally biased region" description="Polar residues" evidence="8">
    <location>
        <begin position="719"/>
        <end position="734"/>
    </location>
</feature>
<dbReference type="RefSeq" id="WP_313792323.1">
    <property type="nucleotide sequence ID" value="NZ_CP102453.1"/>
</dbReference>
<keyword evidence="5 6" id="KW-0067">ATP-binding</keyword>
<evidence type="ECO:0000256" key="1">
    <source>
        <dbReference type="ARBA" id="ARBA00022553"/>
    </source>
</evidence>